<name>A0A916WT66_9ACTN</name>
<evidence type="ECO:0000256" key="6">
    <source>
        <dbReference type="SAM" id="MobiDB-lite"/>
    </source>
</evidence>
<feature type="transmembrane region" description="Helical" evidence="7">
    <location>
        <begin position="320"/>
        <end position="342"/>
    </location>
</feature>
<keyword evidence="4 7" id="KW-1133">Transmembrane helix</keyword>
<proteinExistence type="predicted"/>
<dbReference type="AlphaFoldDB" id="A0A916WT66"/>
<feature type="transmembrane region" description="Helical" evidence="7">
    <location>
        <begin position="135"/>
        <end position="164"/>
    </location>
</feature>
<organism evidence="8 9">
    <name type="scientific">Gordonia jinhuaensis</name>
    <dbReference type="NCBI Taxonomy" id="1517702"/>
    <lineage>
        <taxon>Bacteria</taxon>
        <taxon>Bacillati</taxon>
        <taxon>Actinomycetota</taxon>
        <taxon>Actinomycetes</taxon>
        <taxon>Mycobacteriales</taxon>
        <taxon>Gordoniaceae</taxon>
        <taxon>Gordonia</taxon>
    </lineage>
</organism>
<evidence type="ECO:0000256" key="1">
    <source>
        <dbReference type="ARBA" id="ARBA00004651"/>
    </source>
</evidence>
<dbReference type="Pfam" id="PF03706">
    <property type="entry name" value="LPG_synthase_TM"/>
    <property type="match status" value="1"/>
</dbReference>
<sequence length="386" mass="41197">MTDMTARVPDGDMSGTSPTRRRFWWLRWAALAVVVVVLGVEVVLVWPKLTEAWGSKDSLHWWWLLPCILAAAASMDSFAQVQRALFRSAGVRISQWQSLRVVLASNSISQTMPGGQVLAPAFVYRRSRKWGASPVVASWQLVMSGLLMAVGLAVLGLGGALLAGAKTSPFSVIFSVAGFIAFALVAQYVAGHPDSIRPAALRVLKWINHIRDKPDDYGARRVHDTIEQVRAVQLTRRDSATAFGWSLFNWIADVACLAFACAAVDHIPSISGLMVAYAAGKAVGTAIPLLPGGLGVVDGVLVPALTSAGMSAGQAVTSVLVYRLVSYLLVAAVGWVVIFFNYRSDLADKSGMAEYEEEMEEYGIGGIGAATDDPPDSGDAAARSSD</sequence>
<evidence type="ECO:0000313" key="9">
    <source>
        <dbReference type="Proteomes" id="UP000621454"/>
    </source>
</evidence>
<feature type="transmembrane region" description="Helical" evidence="7">
    <location>
        <begin position="247"/>
        <end position="267"/>
    </location>
</feature>
<reference evidence="8" key="2">
    <citation type="submission" date="2020-09" db="EMBL/GenBank/DDBJ databases">
        <authorList>
            <person name="Sun Q."/>
            <person name="Zhou Y."/>
        </authorList>
    </citation>
    <scope>NUCLEOTIDE SEQUENCE</scope>
    <source>
        <strain evidence="8">CGMCC 1.12827</strain>
    </source>
</reference>
<gene>
    <name evidence="8" type="ORF">GCM10011489_15470</name>
</gene>
<dbReference type="InterPro" id="IPR022791">
    <property type="entry name" value="L-PG_synthase/AglD"/>
</dbReference>
<dbReference type="PANTHER" id="PTHR39087">
    <property type="entry name" value="UPF0104 MEMBRANE PROTEIN MJ1595"/>
    <property type="match status" value="1"/>
</dbReference>
<comment type="caution">
    <text evidence="8">The sequence shown here is derived from an EMBL/GenBank/DDBJ whole genome shotgun (WGS) entry which is preliminary data.</text>
</comment>
<feature type="transmembrane region" description="Helical" evidence="7">
    <location>
        <begin position="170"/>
        <end position="190"/>
    </location>
</feature>
<dbReference type="EMBL" id="BMGC01000008">
    <property type="protein sequence ID" value="GGB28185.1"/>
    <property type="molecule type" value="Genomic_DNA"/>
</dbReference>
<keyword evidence="5 7" id="KW-0472">Membrane</keyword>
<evidence type="ECO:0000256" key="3">
    <source>
        <dbReference type="ARBA" id="ARBA00022692"/>
    </source>
</evidence>
<evidence type="ECO:0008006" key="10">
    <source>
        <dbReference type="Google" id="ProtNLM"/>
    </source>
</evidence>
<evidence type="ECO:0000256" key="5">
    <source>
        <dbReference type="ARBA" id="ARBA00023136"/>
    </source>
</evidence>
<accession>A0A916WT66</accession>
<dbReference type="PANTHER" id="PTHR39087:SF2">
    <property type="entry name" value="UPF0104 MEMBRANE PROTEIN MJ1595"/>
    <property type="match status" value="1"/>
</dbReference>
<feature type="region of interest" description="Disordered" evidence="6">
    <location>
        <begin position="364"/>
        <end position="386"/>
    </location>
</feature>
<keyword evidence="3 7" id="KW-0812">Transmembrane</keyword>
<feature type="transmembrane region" description="Helical" evidence="7">
    <location>
        <begin position="59"/>
        <end position="79"/>
    </location>
</feature>
<dbReference type="NCBIfam" id="TIGR00374">
    <property type="entry name" value="flippase-like domain"/>
    <property type="match status" value="1"/>
</dbReference>
<dbReference type="Proteomes" id="UP000621454">
    <property type="component" value="Unassembled WGS sequence"/>
</dbReference>
<evidence type="ECO:0000313" key="8">
    <source>
        <dbReference type="EMBL" id="GGB28185.1"/>
    </source>
</evidence>
<keyword evidence="2" id="KW-1003">Cell membrane</keyword>
<evidence type="ECO:0000256" key="4">
    <source>
        <dbReference type="ARBA" id="ARBA00022989"/>
    </source>
</evidence>
<reference evidence="8" key="1">
    <citation type="journal article" date="2014" name="Int. J. Syst. Evol. Microbiol.">
        <title>Complete genome sequence of Corynebacterium casei LMG S-19264T (=DSM 44701T), isolated from a smear-ripened cheese.</title>
        <authorList>
            <consortium name="US DOE Joint Genome Institute (JGI-PGF)"/>
            <person name="Walter F."/>
            <person name="Albersmeier A."/>
            <person name="Kalinowski J."/>
            <person name="Ruckert C."/>
        </authorList>
    </citation>
    <scope>NUCLEOTIDE SEQUENCE</scope>
    <source>
        <strain evidence="8">CGMCC 1.12827</strain>
    </source>
</reference>
<keyword evidence="9" id="KW-1185">Reference proteome</keyword>
<comment type="subcellular location">
    <subcellularLocation>
        <location evidence="1">Cell membrane</location>
        <topology evidence="1">Multi-pass membrane protein</topology>
    </subcellularLocation>
</comment>
<feature type="transmembrane region" description="Helical" evidence="7">
    <location>
        <begin position="24"/>
        <end position="47"/>
    </location>
</feature>
<dbReference type="GO" id="GO:0005886">
    <property type="term" value="C:plasma membrane"/>
    <property type="evidence" value="ECO:0007669"/>
    <property type="project" value="UniProtKB-SubCell"/>
</dbReference>
<evidence type="ECO:0000256" key="2">
    <source>
        <dbReference type="ARBA" id="ARBA00022475"/>
    </source>
</evidence>
<evidence type="ECO:0000256" key="7">
    <source>
        <dbReference type="SAM" id="Phobius"/>
    </source>
</evidence>
<protein>
    <recommendedName>
        <fullName evidence="10">Lysylphosphatidylglycerol synthase TM region</fullName>
    </recommendedName>
</protein>